<proteinExistence type="predicted"/>
<dbReference type="Proteomes" id="UP000326678">
    <property type="component" value="Chromosome Gxm2"/>
</dbReference>
<name>A0A5P8WC93_9NOSO</name>
<evidence type="ECO:0000313" key="2">
    <source>
        <dbReference type="Proteomes" id="UP000326678"/>
    </source>
</evidence>
<gene>
    <name evidence="1" type="ORF">GXM_07931</name>
</gene>
<reference evidence="1 2" key="1">
    <citation type="submission" date="2019-10" db="EMBL/GenBank/DDBJ databases">
        <title>Genomic and transcriptomic insights into the perfect genentic adaptation of a filamentous nitrogen-fixing cyanobacterium to rice fields.</title>
        <authorList>
            <person name="Chen Z."/>
        </authorList>
    </citation>
    <scope>NUCLEOTIDE SEQUENCE [LARGE SCALE GENOMIC DNA]</scope>
    <source>
        <strain evidence="1">CCNUC1</strain>
    </source>
</reference>
<sequence length="40" mass="4620">MILIALVAVYASNTKGKYFLLQRARQEVFVSIKFIKRFGV</sequence>
<dbReference type="EMBL" id="CP045227">
    <property type="protein sequence ID" value="QFS50437.1"/>
    <property type="molecule type" value="Genomic_DNA"/>
</dbReference>
<evidence type="ECO:0000313" key="1">
    <source>
        <dbReference type="EMBL" id="QFS50437.1"/>
    </source>
</evidence>
<protein>
    <submittedName>
        <fullName evidence="1">Uncharacterized protein</fullName>
    </submittedName>
</protein>
<accession>A0A5P8WC93</accession>
<dbReference type="KEGG" id="nsh:GXM_07931"/>
<dbReference type="AlphaFoldDB" id="A0A5P8WC93"/>
<organism evidence="1 2">
    <name type="scientific">Nostoc sphaeroides CCNUC1</name>
    <dbReference type="NCBI Taxonomy" id="2653204"/>
    <lineage>
        <taxon>Bacteria</taxon>
        <taxon>Bacillati</taxon>
        <taxon>Cyanobacteriota</taxon>
        <taxon>Cyanophyceae</taxon>
        <taxon>Nostocales</taxon>
        <taxon>Nostocaceae</taxon>
        <taxon>Nostoc</taxon>
    </lineage>
</organism>
<keyword evidence="2" id="KW-1185">Reference proteome</keyword>